<evidence type="ECO:0008006" key="4">
    <source>
        <dbReference type="Google" id="ProtNLM"/>
    </source>
</evidence>
<evidence type="ECO:0000313" key="2">
    <source>
        <dbReference type="EMBL" id="OZM55945.1"/>
    </source>
</evidence>
<comment type="caution">
    <text evidence="2">The sequence shown here is derived from an EMBL/GenBank/DDBJ whole genome shotgun (WGS) entry which is preliminary data.</text>
</comment>
<evidence type="ECO:0000313" key="3">
    <source>
        <dbReference type="Proteomes" id="UP000217083"/>
    </source>
</evidence>
<proteinExistence type="predicted"/>
<reference evidence="3" key="1">
    <citation type="submission" date="2017-08" db="EMBL/GenBank/DDBJ databases">
        <authorList>
            <person name="Huang Z."/>
        </authorList>
    </citation>
    <scope>NUCLEOTIDE SEQUENCE [LARGE SCALE GENOMIC DNA]</scope>
    <source>
        <strain evidence="3">SA5d-4</strain>
    </source>
</reference>
<protein>
    <recommendedName>
        <fullName evidence="4">DUF3299 domain-containing protein</fullName>
    </recommendedName>
</protein>
<gene>
    <name evidence="2" type="ORF">CIB95_14880</name>
</gene>
<keyword evidence="3" id="KW-1185">Reference proteome</keyword>
<dbReference type="Gene3D" id="2.40.50.870">
    <property type="entry name" value="Protein of unknown function (DUF3299)"/>
    <property type="match status" value="1"/>
</dbReference>
<dbReference type="EMBL" id="NPIA01000010">
    <property type="protein sequence ID" value="OZM55945.1"/>
    <property type="molecule type" value="Genomic_DNA"/>
</dbReference>
<feature type="chain" id="PRO_5038923927" description="DUF3299 domain-containing protein" evidence="1">
    <location>
        <begin position="20"/>
        <end position="164"/>
    </location>
</feature>
<dbReference type="AlphaFoldDB" id="A0A263BQE0"/>
<dbReference type="PROSITE" id="PS51257">
    <property type="entry name" value="PROKAR_LIPOPROTEIN"/>
    <property type="match status" value="1"/>
</dbReference>
<reference evidence="2 3" key="2">
    <citation type="submission" date="2017-09" db="EMBL/GenBank/DDBJ databases">
        <title>Bacillus patelloidae sp. nov., isolated from the intestinal tract of a marine limpet.</title>
        <authorList>
            <person name="Liu R."/>
            <person name="Dong C."/>
            <person name="Shao Z."/>
        </authorList>
    </citation>
    <scope>NUCLEOTIDE SEQUENCE [LARGE SCALE GENOMIC DNA]</scope>
    <source>
        <strain evidence="2 3">SA5d-4</strain>
    </source>
</reference>
<dbReference type="Proteomes" id="UP000217083">
    <property type="component" value="Unassembled WGS sequence"/>
</dbReference>
<dbReference type="RefSeq" id="WP_094926460.1">
    <property type="nucleotide sequence ID" value="NZ_NPIA01000010.1"/>
</dbReference>
<feature type="signal peptide" evidence="1">
    <location>
        <begin position="1"/>
        <end position="19"/>
    </location>
</feature>
<organism evidence="2 3">
    <name type="scientific">Lottiidibacillus patelloidae</name>
    <dbReference type="NCBI Taxonomy" id="2670334"/>
    <lineage>
        <taxon>Bacteria</taxon>
        <taxon>Bacillati</taxon>
        <taxon>Bacillota</taxon>
        <taxon>Bacilli</taxon>
        <taxon>Bacillales</taxon>
        <taxon>Bacillaceae</taxon>
        <taxon>Lottiidibacillus</taxon>
    </lineage>
</organism>
<accession>A0A263BQE0</accession>
<sequence>MKKTILLLLATTLSAILLAGCGTDVAEKKETTEEKESAILTEITFEDFFTKSDSGDGQITEKMQSLNGKKVGIMGYMTELTPIDNRFIYLVPTQGAACPFCSADNPKYLEAIAIYPPNGEEVPYTEDGLWVYGTLEVGEEVDEATGLISLFRIKAESIQIYQPR</sequence>
<name>A0A263BQE0_9BACI</name>
<evidence type="ECO:0000256" key="1">
    <source>
        <dbReference type="SAM" id="SignalP"/>
    </source>
</evidence>
<keyword evidence="1" id="KW-0732">Signal</keyword>